<feature type="chain" id="PRO_5004072768" evidence="1">
    <location>
        <begin position="24"/>
        <end position="397"/>
    </location>
</feature>
<dbReference type="Gene3D" id="3.40.30.10">
    <property type="entry name" value="Glutaredoxin"/>
    <property type="match status" value="1"/>
</dbReference>
<evidence type="ECO:0000313" key="3">
    <source>
        <dbReference type="EMBL" id="EMI51837.1"/>
    </source>
</evidence>
<dbReference type="GO" id="GO:0016209">
    <property type="term" value="F:antioxidant activity"/>
    <property type="evidence" value="ECO:0007669"/>
    <property type="project" value="InterPro"/>
</dbReference>
<dbReference type="Pfam" id="PF00578">
    <property type="entry name" value="AhpC-TSA"/>
    <property type="match status" value="1"/>
</dbReference>
<dbReference type="RefSeq" id="WP_008689219.1">
    <property type="nucleotide sequence ID" value="NZ_ANOH01000478.1"/>
</dbReference>
<dbReference type="GO" id="GO:0016491">
    <property type="term" value="F:oxidoreductase activity"/>
    <property type="evidence" value="ECO:0007669"/>
    <property type="project" value="InterPro"/>
</dbReference>
<sequence length="397" mass="44760">MNIPTRGFVFATACLCSCLSAFGADPEIRSTFVANEITEQLKGFRPILAELGQDFNAVKVMPEGLHDPLVGEFRLGERRWIFVIDEPEDDVPQLFVDSNNDRDLTNDPDFEYSVERHGNETNYAASVTVRWNDTTDAGIKCYRIKSPDPRRERTNHSMIYYPDFGYKHTLTMDGESYHTAAAGPIDRRVTFSIDRNDDGEIHRKLETIRVGVPFNYTGTTYVVSLSEGKLSIAEADGSIEQMPLPLDLSVGQFAPQFTATTMSGNEVKFPGDFAGKIVLLDFWATWCMPCVFEIPHMRKAYEKWHGEQFEILGVTIDSEGEEERLTELLKNKNAEWPQIYEGVGIEGPLARMYEISAVPFVLLVDGDSGEILATRKQLRGEGLSEYIGEHISKMNKQ</sequence>
<dbReference type="EMBL" id="ANOH01000478">
    <property type="protein sequence ID" value="EMI51837.1"/>
    <property type="molecule type" value="Genomic_DNA"/>
</dbReference>
<gene>
    <name evidence="3" type="ORF">RSSM_06719</name>
</gene>
<name>M5TRM4_9BACT</name>
<evidence type="ECO:0000259" key="2">
    <source>
        <dbReference type="PROSITE" id="PS51352"/>
    </source>
</evidence>
<dbReference type="OrthoDB" id="252709at2"/>
<dbReference type="PROSITE" id="PS51352">
    <property type="entry name" value="THIOREDOXIN_2"/>
    <property type="match status" value="1"/>
</dbReference>
<organism evidence="3 4">
    <name type="scientific">Rhodopirellula sallentina SM41</name>
    <dbReference type="NCBI Taxonomy" id="1263870"/>
    <lineage>
        <taxon>Bacteria</taxon>
        <taxon>Pseudomonadati</taxon>
        <taxon>Planctomycetota</taxon>
        <taxon>Planctomycetia</taxon>
        <taxon>Pirellulales</taxon>
        <taxon>Pirellulaceae</taxon>
        <taxon>Rhodopirellula</taxon>
    </lineage>
</organism>
<dbReference type="PANTHER" id="PTHR42852">
    <property type="entry name" value="THIOL:DISULFIDE INTERCHANGE PROTEIN DSBE"/>
    <property type="match status" value="1"/>
</dbReference>
<dbReference type="PATRIC" id="fig|1263870.3.peg.7124"/>
<dbReference type="InterPro" id="IPR000866">
    <property type="entry name" value="AhpC/TSA"/>
</dbReference>
<dbReference type="Proteomes" id="UP000011885">
    <property type="component" value="Unassembled WGS sequence"/>
</dbReference>
<dbReference type="CDD" id="cd02966">
    <property type="entry name" value="TlpA_like_family"/>
    <property type="match status" value="1"/>
</dbReference>
<feature type="signal peptide" evidence="1">
    <location>
        <begin position="1"/>
        <end position="23"/>
    </location>
</feature>
<dbReference type="InterPro" id="IPR013766">
    <property type="entry name" value="Thioredoxin_domain"/>
</dbReference>
<dbReference type="InterPro" id="IPR050553">
    <property type="entry name" value="Thioredoxin_ResA/DsbE_sf"/>
</dbReference>
<evidence type="ECO:0000313" key="4">
    <source>
        <dbReference type="Proteomes" id="UP000011885"/>
    </source>
</evidence>
<dbReference type="InterPro" id="IPR036249">
    <property type="entry name" value="Thioredoxin-like_sf"/>
</dbReference>
<keyword evidence="4" id="KW-1185">Reference proteome</keyword>
<feature type="domain" description="Thioredoxin" evidence="2">
    <location>
        <begin position="248"/>
        <end position="396"/>
    </location>
</feature>
<proteinExistence type="predicted"/>
<accession>M5TRM4</accession>
<reference evidence="3 4" key="1">
    <citation type="journal article" date="2013" name="Mar. Genomics">
        <title>Expression of sulfatases in Rhodopirellula baltica and the diversity of sulfatases in the genus Rhodopirellula.</title>
        <authorList>
            <person name="Wegner C.E."/>
            <person name="Richter-Heitmann T."/>
            <person name="Klindworth A."/>
            <person name="Klockow C."/>
            <person name="Richter M."/>
            <person name="Achstetter T."/>
            <person name="Glockner F.O."/>
            <person name="Harder J."/>
        </authorList>
    </citation>
    <scope>NUCLEOTIDE SEQUENCE [LARGE SCALE GENOMIC DNA]</scope>
    <source>
        <strain evidence="3 4">SM41</strain>
    </source>
</reference>
<keyword evidence="1" id="KW-0732">Signal</keyword>
<dbReference type="AlphaFoldDB" id="M5TRM4"/>
<evidence type="ECO:0000256" key="1">
    <source>
        <dbReference type="SAM" id="SignalP"/>
    </source>
</evidence>
<dbReference type="PANTHER" id="PTHR42852:SF13">
    <property type="entry name" value="PROTEIN DIPZ"/>
    <property type="match status" value="1"/>
</dbReference>
<protein>
    <submittedName>
        <fullName evidence="3">Thiol-disulfide oxidoreductase</fullName>
    </submittedName>
</protein>
<dbReference type="SUPFAM" id="SSF52833">
    <property type="entry name" value="Thioredoxin-like"/>
    <property type="match status" value="1"/>
</dbReference>
<comment type="caution">
    <text evidence="3">The sequence shown here is derived from an EMBL/GenBank/DDBJ whole genome shotgun (WGS) entry which is preliminary data.</text>
</comment>